<dbReference type="EMBL" id="BAAAEM010000003">
    <property type="protein sequence ID" value="GAA0484832.1"/>
    <property type="molecule type" value="Genomic_DNA"/>
</dbReference>
<reference evidence="2 3" key="1">
    <citation type="journal article" date="2019" name="Int. J. Syst. Evol. Microbiol.">
        <title>The Global Catalogue of Microorganisms (GCM) 10K type strain sequencing project: providing services to taxonomists for standard genome sequencing and annotation.</title>
        <authorList>
            <consortium name="The Broad Institute Genomics Platform"/>
            <consortium name="The Broad Institute Genome Sequencing Center for Infectious Disease"/>
            <person name="Wu L."/>
            <person name="Ma J."/>
        </authorList>
    </citation>
    <scope>NUCLEOTIDE SEQUENCE [LARGE SCALE GENOMIC DNA]</scope>
    <source>
        <strain evidence="2 3">JCM 14162</strain>
    </source>
</reference>
<comment type="caution">
    <text evidence="2">The sequence shown here is derived from an EMBL/GenBank/DDBJ whole genome shotgun (WGS) entry which is preliminary data.</text>
</comment>
<dbReference type="Pfam" id="PF14329">
    <property type="entry name" value="DUF4386"/>
    <property type="match status" value="1"/>
</dbReference>
<feature type="transmembrane region" description="Helical" evidence="1">
    <location>
        <begin position="153"/>
        <end position="172"/>
    </location>
</feature>
<feature type="transmembrane region" description="Helical" evidence="1">
    <location>
        <begin position="184"/>
        <end position="206"/>
    </location>
</feature>
<feature type="transmembrane region" description="Helical" evidence="1">
    <location>
        <begin position="95"/>
        <end position="116"/>
    </location>
</feature>
<evidence type="ECO:0000313" key="2">
    <source>
        <dbReference type="EMBL" id="GAA0484832.1"/>
    </source>
</evidence>
<dbReference type="InterPro" id="IPR025495">
    <property type="entry name" value="DUF4386"/>
</dbReference>
<protein>
    <recommendedName>
        <fullName evidence="4">DUF4386 domain-containing protein</fullName>
    </recommendedName>
</protein>
<keyword evidence="1" id="KW-1133">Transmembrane helix</keyword>
<feature type="transmembrane region" description="Helical" evidence="1">
    <location>
        <begin position="68"/>
        <end position="88"/>
    </location>
</feature>
<feature type="transmembrane region" description="Helical" evidence="1">
    <location>
        <begin position="212"/>
        <end position="231"/>
    </location>
</feature>
<name>A0ABN1AWD2_9SPHN</name>
<organism evidence="2 3">
    <name type="scientific">Parasphingorhabdus litoris</name>
    <dbReference type="NCBI Taxonomy" id="394733"/>
    <lineage>
        <taxon>Bacteria</taxon>
        <taxon>Pseudomonadati</taxon>
        <taxon>Pseudomonadota</taxon>
        <taxon>Alphaproteobacteria</taxon>
        <taxon>Sphingomonadales</taxon>
        <taxon>Sphingomonadaceae</taxon>
        <taxon>Parasphingorhabdus</taxon>
    </lineage>
</organism>
<keyword evidence="1" id="KW-0472">Membrane</keyword>
<dbReference type="Proteomes" id="UP001500713">
    <property type="component" value="Unassembled WGS sequence"/>
</dbReference>
<proteinExistence type="predicted"/>
<evidence type="ECO:0000313" key="3">
    <source>
        <dbReference type="Proteomes" id="UP001500713"/>
    </source>
</evidence>
<feature type="transmembrane region" description="Helical" evidence="1">
    <location>
        <begin position="15"/>
        <end position="38"/>
    </location>
</feature>
<sequence>MTASINLSQVGPQTLARVVGGTLLATILVGMATALTVADGIDINLSADVAATAQNMLEAETQLRAKSYIALLMFGLEAAIGIGLFLLLRPTGQLLAGWSFVVSIAAAILTLSGAVFNMNAAELAGDIAYAQMASESQRLLLTGLQATSDYTSFHLALILSSVSKAGFFFLFLKSGLIPRLIAGWGLFASLFVSTAIILRDFILIVGHSTVTVSFMASNLVALVATALYLAIKGVRSA</sequence>
<keyword evidence="1" id="KW-0812">Transmembrane</keyword>
<accession>A0ABN1AWD2</accession>
<dbReference type="RefSeq" id="WP_229955347.1">
    <property type="nucleotide sequence ID" value="NZ_BAAAEM010000003.1"/>
</dbReference>
<evidence type="ECO:0008006" key="4">
    <source>
        <dbReference type="Google" id="ProtNLM"/>
    </source>
</evidence>
<evidence type="ECO:0000256" key="1">
    <source>
        <dbReference type="SAM" id="Phobius"/>
    </source>
</evidence>
<keyword evidence="3" id="KW-1185">Reference proteome</keyword>
<gene>
    <name evidence="2" type="ORF">GCM10009096_29370</name>
</gene>